<dbReference type="SUPFAM" id="SSF50494">
    <property type="entry name" value="Trypsin-like serine proteases"/>
    <property type="match status" value="1"/>
</dbReference>
<dbReference type="GO" id="GO:0006508">
    <property type="term" value="P:proteolysis"/>
    <property type="evidence" value="ECO:0007669"/>
    <property type="project" value="UniProtKB-KW"/>
</dbReference>
<comment type="function">
    <text evidence="7">Catalyzes the removal of dipeptides from the N-terminus of oligopeptides.</text>
</comment>
<dbReference type="MEROPS" id="S46.002"/>
<evidence type="ECO:0000256" key="4">
    <source>
        <dbReference type="ARBA" id="ARBA00022729"/>
    </source>
</evidence>
<dbReference type="GO" id="GO:0070009">
    <property type="term" value="F:serine-type aminopeptidase activity"/>
    <property type="evidence" value="ECO:0007669"/>
    <property type="project" value="UniProtKB-UniRule"/>
</dbReference>
<dbReference type="eggNOG" id="COG3591">
    <property type="taxonomic scope" value="Bacteria"/>
</dbReference>
<gene>
    <name evidence="8" type="ORF">HMPREF9449_02133</name>
</gene>
<sequence length="720" mass="81863">MRRLLIIVFALLSFSTLKADEGMWLLSLLKQQNIDEMQQMGFKLSAEDIYSVNKPGIKDAIVGLGYAERPFRHFCSGELVSPQGLMITNHHCGFSAIQEHSSVEHDYLSDGFWAYKMEDELTNPGITASILERMEDVTERVNAVLNDDMSTMEREIALDSISSLIVKEATENTDLSGQVISMFEGNQYFLFLYTIYKDVRLVGAPPQSLGKFGGDTDNWIWPRHTCDFSMFRIYTGPDGRPAEYSKDNIPLKPKHHLPVSIKGVEDGDFAMIMGFPGSTDRFATSFSLQNTMDIVNDIRYRVRTEKLKIMKEEMDKSPKTRIQYASKYASCANYWKYSFEQNKALKQLKTAENKKAIEDRFTAWVKADPARAARYAEVLPALKTAYQDIQEYEVALNYLREALGGPEAHLFAYGVAGELEDLCDKATDVATKEKLVKALKEQGEAFYKDFNPEVDARLFAVLFKMYSDNVSPDLYPDFIDRVNKKYKGDYQKLADEFYRTSIFRSKEAFEEFIAHPNCKKLNKDVAYLAGEAFYEMLMKIAAYSAEMKENIVKNNRLFVRGLMEMDPQQRMAPNANSTLRLTYGKVKSYKPRDAVFYDYYTTLTGVMEKEGPKGGEFEVPARLKELYKNKDFGQYGKDNVVTCFITDNDITGGNSGSPVINANGELIGAAFDGNSEAMSGDIDFEENLQRCINVDMRYVLFIIDKYAGAKNLIDEMTIVK</sequence>
<comment type="similarity">
    <text evidence="1 7">Belongs to the peptidase S46 family.</text>
</comment>
<evidence type="ECO:0000256" key="2">
    <source>
        <dbReference type="ARBA" id="ARBA00022438"/>
    </source>
</evidence>
<dbReference type="PANTHER" id="PTHR38469">
    <property type="entry name" value="PERIPLASMIC PEPTIDASE SUBFAMILY S1B"/>
    <property type="match status" value="1"/>
</dbReference>
<dbReference type="EC" id="3.4.14.-" evidence="7"/>
<evidence type="ECO:0000313" key="9">
    <source>
        <dbReference type="Proteomes" id="UP000004892"/>
    </source>
</evidence>
<keyword evidence="9" id="KW-1185">Reference proteome</keyword>
<dbReference type="HOGENOM" id="CLU_013776_0_0_10"/>
<dbReference type="EMBL" id="ADMC01000025">
    <property type="protein sequence ID" value="EHP46516.1"/>
    <property type="molecule type" value="Genomic_DNA"/>
</dbReference>
<dbReference type="STRING" id="742817.HMPREF9449_02133"/>
<dbReference type="InterPro" id="IPR009003">
    <property type="entry name" value="Peptidase_S1_PA"/>
</dbReference>
<evidence type="ECO:0000256" key="5">
    <source>
        <dbReference type="ARBA" id="ARBA00022801"/>
    </source>
</evidence>
<evidence type="ECO:0000256" key="1">
    <source>
        <dbReference type="ARBA" id="ARBA00010491"/>
    </source>
</evidence>
<keyword evidence="6 7" id="KW-0720">Serine protease</keyword>
<keyword evidence="4" id="KW-0732">Signal</keyword>
<dbReference type="Gene3D" id="2.40.10.10">
    <property type="entry name" value="Trypsin-like serine proteases"/>
    <property type="match status" value="1"/>
</dbReference>
<dbReference type="InterPro" id="IPR043504">
    <property type="entry name" value="Peptidase_S1_PA_chymotrypsin"/>
</dbReference>
<evidence type="ECO:0000256" key="6">
    <source>
        <dbReference type="ARBA" id="ARBA00022825"/>
    </source>
</evidence>
<evidence type="ECO:0000256" key="7">
    <source>
        <dbReference type="RuleBase" id="RU366067"/>
    </source>
</evidence>
<dbReference type="GO" id="GO:0043171">
    <property type="term" value="P:peptide catabolic process"/>
    <property type="evidence" value="ECO:0007669"/>
    <property type="project" value="UniProtKB-UniRule"/>
</dbReference>
<dbReference type="GO" id="GO:0008239">
    <property type="term" value="F:dipeptidyl-peptidase activity"/>
    <property type="evidence" value="ECO:0007669"/>
    <property type="project" value="UniProtKB-UniRule"/>
</dbReference>
<keyword evidence="3 7" id="KW-0645">Protease</keyword>
<dbReference type="RefSeq" id="WP_009137280.1">
    <property type="nucleotide sequence ID" value="NZ_JH594596.1"/>
</dbReference>
<keyword evidence="5 7" id="KW-0378">Hydrolase</keyword>
<dbReference type="AlphaFoldDB" id="H1DIA4"/>
<proteinExistence type="inferred from homology"/>
<dbReference type="Pfam" id="PF10459">
    <property type="entry name" value="Peptidase_S46"/>
    <property type="match status" value="1"/>
</dbReference>
<dbReference type="PATRIC" id="fig|742817.3.peg.2282"/>
<dbReference type="PANTHER" id="PTHR38469:SF1">
    <property type="entry name" value="PERIPLASMIC PEPTIDASE SUBFAMILY S1B"/>
    <property type="match status" value="1"/>
</dbReference>
<evidence type="ECO:0000256" key="3">
    <source>
        <dbReference type="ARBA" id="ARBA00022670"/>
    </source>
</evidence>
<name>H1DIA4_9BACT</name>
<dbReference type="GeneID" id="98069684"/>
<accession>H1DIA4</accession>
<dbReference type="Proteomes" id="UP000004892">
    <property type="component" value="Unassembled WGS sequence"/>
</dbReference>
<comment type="caution">
    <text evidence="8">The sequence shown here is derived from an EMBL/GenBank/DDBJ whole genome shotgun (WGS) entry which is preliminary data.</text>
</comment>
<organism evidence="8 9">
    <name type="scientific">Odoribacter laneus YIT 12061</name>
    <dbReference type="NCBI Taxonomy" id="742817"/>
    <lineage>
        <taxon>Bacteria</taxon>
        <taxon>Pseudomonadati</taxon>
        <taxon>Bacteroidota</taxon>
        <taxon>Bacteroidia</taxon>
        <taxon>Bacteroidales</taxon>
        <taxon>Odoribacteraceae</taxon>
        <taxon>Odoribacter</taxon>
    </lineage>
</organism>
<protein>
    <recommendedName>
        <fullName evidence="7">Dipeptidyl-peptidase</fullName>
        <ecNumber evidence="7">3.4.14.-</ecNumber>
    </recommendedName>
</protein>
<reference evidence="8 9" key="1">
    <citation type="submission" date="2012-01" db="EMBL/GenBank/DDBJ databases">
        <title>The Genome Sequence of Odoribacter laneus YIT 12061.</title>
        <authorList>
            <consortium name="The Broad Institute Genome Sequencing Platform"/>
            <person name="Earl A."/>
            <person name="Ward D."/>
            <person name="Feldgarden M."/>
            <person name="Gevers D."/>
            <person name="Morotomi M."/>
            <person name="Young S.K."/>
            <person name="Zeng Q."/>
            <person name="Gargeya S."/>
            <person name="Fitzgerald M."/>
            <person name="Haas B."/>
            <person name="Abouelleil A."/>
            <person name="Alvarado L."/>
            <person name="Arachchi H.M."/>
            <person name="Berlin A."/>
            <person name="Chapman S.B."/>
            <person name="Gearin G."/>
            <person name="Goldberg J."/>
            <person name="Griggs A."/>
            <person name="Gujja S."/>
            <person name="Hansen M."/>
            <person name="Heiman D."/>
            <person name="Howarth C."/>
            <person name="Larimer J."/>
            <person name="Lui A."/>
            <person name="MacDonald P.J.P."/>
            <person name="McCowen C."/>
            <person name="Montmayeur A."/>
            <person name="Murphy C."/>
            <person name="Neiman D."/>
            <person name="Pearson M."/>
            <person name="Priest M."/>
            <person name="Roberts A."/>
            <person name="Saif S."/>
            <person name="Shea T."/>
            <person name="Sisk P."/>
            <person name="Stolte C."/>
            <person name="Sykes S."/>
            <person name="Wortman J."/>
            <person name="Nusbaum C."/>
            <person name="Birren B."/>
        </authorList>
    </citation>
    <scope>NUCLEOTIDE SEQUENCE [LARGE SCALE GENOMIC DNA]</scope>
    <source>
        <strain evidence="8 9">YIT 12061</strain>
    </source>
</reference>
<dbReference type="InterPro" id="IPR019500">
    <property type="entry name" value="Pep_S46"/>
</dbReference>
<evidence type="ECO:0000313" key="8">
    <source>
        <dbReference type="EMBL" id="EHP46516.1"/>
    </source>
</evidence>
<keyword evidence="2 7" id="KW-0031">Aminopeptidase</keyword>